<organism evidence="2 3">
    <name type="scientific">Robiginitalea marina</name>
    <dbReference type="NCBI Taxonomy" id="2954105"/>
    <lineage>
        <taxon>Bacteria</taxon>
        <taxon>Pseudomonadati</taxon>
        <taxon>Bacteroidota</taxon>
        <taxon>Flavobacteriia</taxon>
        <taxon>Flavobacteriales</taxon>
        <taxon>Flavobacteriaceae</taxon>
        <taxon>Robiginitalea</taxon>
    </lineage>
</organism>
<comment type="caution">
    <text evidence="2">The sequence shown here is derived from an EMBL/GenBank/DDBJ whole genome shotgun (WGS) entry which is preliminary data.</text>
</comment>
<proteinExistence type="predicted"/>
<accession>A0ABT1B0G0</accession>
<keyword evidence="3" id="KW-1185">Reference proteome</keyword>
<dbReference type="InterPro" id="IPR036102">
    <property type="entry name" value="OsmC/Ohrsf"/>
</dbReference>
<dbReference type="PANTHER" id="PTHR39624">
    <property type="entry name" value="PROTEIN INVOLVED IN RIMO-MEDIATED BETA-METHYLTHIOLATION OF RIBOSOMAL PROTEIN S12 YCAO"/>
    <property type="match status" value="1"/>
</dbReference>
<dbReference type="SUPFAM" id="SSF82784">
    <property type="entry name" value="OsmC-like"/>
    <property type="match status" value="1"/>
</dbReference>
<gene>
    <name evidence="2" type="ORF">NG653_10825</name>
</gene>
<dbReference type="InterPro" id="IPR003718">
    <property type="entry name" value="OsmC/Ohr_fam"/>
</dbReference>
<dbReference type="RefSeq" id="WP_252741722.1">
    <property type="nucleotide sequence ID" value="NZ_JAMXIB010000008.1"/>
</dbReference>
<name>A0ABT1B0G0_9FLAO</name>
<evidence type="ECO:0000259" key="1">
    <source>
        <dbReference type="Pfam" id="PF12146"/>
    </source>
</evidence>
<dbReference type="Pfam" id="PF12146">
    <property type="entry name" value="Hydrolase_4"/>
    <property type="match status" value="1"/>
</dbReference>
<dbReference type="GO" id="GO:0016787">
    <property type="term" value="F:hydrolase activity"/>
    <property type="evidence" value="ECO:0007669"/>
    <property type="project" value="UniProtKB-KW"/>
</dbReference>
<feature type="domain" description="Serine aminopeptidase S33" evidence="1">
    <location>
        <begin position="45"/>
        <end position="149"/>
    </location>
</feature>
<dbReference type="Pfam" id="PF02566">
    <property type="entry name" value="OsmC"/>
    <property type="match status" value="1"/>
</dbReference>
<keyword evidence="2" id="KW-0378">Hydrolase</keyword>
<dbReference type="InterPro" id="IPR029058">
    <property type="entry name" value="AB_hydrolase_fold"/>
</dbReference>
<dbReference type="SUPFAM" id="SSF53474">
    <property type="entry name" value="alpha/beta-Hydrolases"/>
    <property type="match status" value="1"/>
</dbReference>
<dbReference type="Proteomes" id="UP001206312">
    <property type="component" value="Unassembled WGS sequence"/>
</dbReference>
<evidence type="ECO:0000313" key="3">
    <source>
        <dbReference type="Proteomes" id="UP001206312"/>
    </source>
</evidence>
<dbReference type="EMBL" id="JAMXIB010000008">
    <property type="protein sequence ID" value="MCO5725352.1"/>
    <property type="molecule type" value="Genomic_DNA"/>
</dbReference>
<dbReference type="InterPro" id="IPR022742">
    <property type="entry name" value="Hydrolase_4"/>
</dbReference>
<reference evidence="2 3" key="1">
    <citation type="submission" date="2022-06" db="EMBL/GenBank/DDBJ databases">
        <authorList>
            <person name="Xuan X."/>
        </authorList>
    </citation>
    <scope>NUCLEOTIDE SEQUENCE [LARGE SCALE GENOMIC DNA]</scope>
    <source>
        <strain evidence="2 3">2V75</strain>
    </source>
</reference>
<evidence type="ECO:0000313" key="2">
    <source>
        <dbReference type="EMBL" id="MCO5725352.1"/>
    </source>
</evidence>
<dbReference type="PANTHER" id="PTHR39624:SF2">
    <property type="entry name" value="OSMC-LIKE PROTEIN"/>
    <property type="match status" value="1"/>
</dbReference>
<dbReference type="Gene3D" id="3.40.50.1820">
    <property type="entry name" value="alpha/beta hydrolase"/>
    <property type="match status" value="1"/>
</dbReference>
<protein>
    <submittedName>
        <fullName evidence="2">Bifunctional alpha/beta hydrolase/OsmC family protein</fullName>
    </submittedName>
</protein>
<dbReference type="InterPro" id="IPR015946">
    <property type="entry name" value="KH_dom-like_a/b"/>
</dbReference>
<sequence>MRTQKVHFENRQGHRLTGRLVLPPNRHPHHYALFAHCFTCSKNLGAARQISQALAGMGFGVLRFDFTGLGESEGDFSDTNFSGNVEDLEAAAAFLKRDYEAPALLVGHSLGGAAVLFAATRLPTVRAVATVGAPSDPDHVTRLLKSSLEEIREEGMARVNIGGRGFTIQRQFLEDLRNHSLDRAIKGLEASLLILHSPQDRVVSVDNAEKIYRAARHPKSFLSLDGADHLLSRAEDASYAGQVIGSWASRYLERQREEPLKSDHQVVASLDAEDGFTTRMKVGNHYLTADEPVSYSGNDFGPSPYELLSASLSACTAMTLQMYARRKGWPLENVEVHTSYAREHARDGLECMEDPNAKIDTFHRVVEFSGALDKDQRSRLLEIAGRCPVHRTLESPIQVLTREAEDRP</sequence>
<dbReference type="Gene3D" id="3.30.300.20">
    <property type="match status" value="1"/>
</dbReference>